<feature type="domain" description="DUF7159" evidence="2">
    <location>
        <begin position="15"/>
        <end position="115"/>
    </location>
</feature>
<evidence type="ECO:0000313" key="3">
    <source>
        <dbReference type="EMBL" id="STZ74488.1"/>
    </source>
</evidence>
<evidence type="ECO:0000259" key="2">
    <source>
        <dbReference type="Pfam" id="PF23717"/>
    </source>
</evidence>
<dbReference type="InterPro" id="IPR055583">
    <property type="entry name" value="DUF7159"/>
</dbReference>
<feature type="region of interest" description="Disordered" evidence="1">
    <location>
        <begin position="221"/>
        <end position="249"/>
    </location>
</feature>
<proteinExistence type="predicted"/>
<evidence type="ECO:0000256" key="1">
    <source>
        <dbReference type="SAM" id="MobiDB-lite"/>
    </source>
</evidence>
<reference evidence="3 4" key="1">
    <citation type="submission" date="2018-06" db="EMBL/GenBank/DDBJ databases">
        <authorList>
            <consortium name="Pathogen Informatics"/>
            <person name="Doyle S."/>
        </authorList>
    </citation>
    <scope>NUCLEOTIDE SEQUENCE [LARGE SCALE GENOMIC DNA]</scope>
    <source>
        <strain evidence="3 4">NCTC1542</strain>
    </source>
</reference>
<dbReference type="Pfam" id="PF23717">
    <property type="entry name" value="DUF7159"/>
    <property type="match status" value="1"/>
</dbReference>
<dbReference type="EMBL" id="UGQY01000001">
    <property type="protein sequence ID" value="STZ74488.1"/>
    <property type="molecule type" value="Genomic_DNA"/>
</dbReference>
<dbReference type="AlphaFoldDB" id="A0A378UAT6"/>
<organism evidence="3 4">
    <name type="scientific">Mycolicibacterium fortuitum</name>
    <name type="common">Mycobacterium fortuitum</name>
    <dbReference type="NCBI Taxonomy" id="1766"/>
    <lineage>
        <taxon>Bacteria</taxon>
        <taxon>Bacillati</taxon>
        <taxon>Actinomycetota</taxon>
        <taxon>Actinomycetes</taxon>
        <taxon>Mycobacteriales</taxon>
        <taxon>Mycobacteriaceae</taxon>
        <taxon>Mycolicibacterium</taxon>
    </lineage>
</organism>
<evidence type="ECO:0000313" key="4">
    <source>
        <dbReference type="Proteomes" id="UP000255389"/>
    </source>
</evidence>
<sequence>MPARARGIEDARVKTVLGLSVTSHGIAWALVDGRTDELTLLDDDAFDVDTADDLATRAASAACSAQAIAAASGQDVTAIGVSAALVSDDTDQLVTRLLARLAGAGFEDVRVVLEQSGAGDPDDGMVPSRVRSARAAAVAVATGAVARASQPSLHRAPAARKHMTVRALAAMAAAVATGLLTVGSQGAEKIPVPAADDGDIAAAAQPQLVTVLTPSDVARTVAEPSAEPAASTQAAERAQREPMAEEPTVVATPAPQVVPAVQVASAAPLASPQIPAAPPQQPAVVAVGVPHLPPAAEPHLPAAEPHIAADPAPGPALVPVPPAPVVQPSPAPVAGLWFLGAMP</sequence>
<gene>
    <name evidence="3" type="ORF">NCTC1542_02040</name>
</gene>
<name>A0A378UAT6_MYCFO</name>
<accession>A0A378UAT6</accession>
<protein>
    <recommendedName>
        <fullName evidence="2">DUF7159 domain-containing protein</fullName>
    </recommendedName>
</protein>
<dbReference type="Proteomes" id="UP000255389">
    <property type="component" value="Unassembled WGS sequence"/>
</dbReference>